<dbReference type="InterPro" id="IPR035595">
    <property type="entry name" value="UDP_glycos_trans_CS"/>
</dbReference>
<evidence type="ECO:0000256" key="1">
    <source>
        <dbReference type="ARBA" id="ARBA00009995"/>
    </source>
</evidence>
<dbReference type="CDD" id="cd03784">
    <property type="entry name" value="GT1_Gtf-like"/>
    <property type="match status" value="1"/>
</dbReference>
<dbReference type="EMBL" id="MF684362">
    <property type="protein sequence ID" value="ASX93996.1"/>
    <property type="molecule type" value="mRNA"/>
</dbReference>
<organism evidence="6">
    <name type="scientific">Zygaena filipendulae</name>
    <dbReference type="NCBI Taxonomy" id="287375"/>
    <lineage>
        <taxon>Eukaryota</taxon>
        <taxon>Metazoa</taxon>
        <taxon>Ecdysozoa</taxon>
        <taxon>Arthropoda</taxon>
        <taxon>Hexapoda</taxon>
        <taxon>Insecta</taxon>
        <taxon>Pterygota</taxon>
        <taxon>Neoptera</taxon>
        <taxon>Endopterygota</taxon>
        <taxon>Lepidoptera</taxon>
        <taxon>Glossata</taxon>
        <taxon>Ditrysia</taxon>
        <taxon>Zygaenoidea</taxon>
        <taxon>Zygaenidae</taxon>
        <taxon>Zygaeninae</taxon>
        <taxon>Zygaena</taxon>
    </lineage>
</organism>
<keyword evidence="5" id="KW-0812">Transmembrane</keyword>
<comment type="subcellular location">
    <subcellularLocation>
        <location evidence="5">Membrane</location>
        <topology evidence="5">Single-pass membrane protein</topology>
    </subcellularLocation>
</comment>
<keyword evidence="5" id="KW-0732">Signal</keyword>
<dbReference type="EC" id="2.4.1.17" evidence="5"/>
<gene>
    <name evidence="6" type="primary">UGT42D1</name>
</gene>
<reference evidence="6" key="3">
    <citation type="submission" date="2017-08" db="EMBL/GenBank/DDBJ databases">
        <authorList>
            <person name="de Groot N.N."/>
        </authorList>
    </citation>
    <scope>NUCLEOTIDE SEQUENCE</scope>
</reference>
<proteinExistence type="evidence at transcript level"/>
<keyword evidence="5" id="KW-0472">Membrane</keyword>
<evidence type="ECO:0000256" key="5">
    <source>
        <dbReference type="RuleBase" id="RU362059"/>
    </source>
</evidence>
<dbReference type="InterPro" id="IPR050271">
    <property type="entry name" value="UDP-glycosyltransferase"/>
</dbReference>
<keyword evidence="2 4" id="KW-0328">Glycosyltransferase</keyword>
<feature type="signal peptide" evidence="5">
    <location>
        <begin position="1"/>
        <end position="19"/>
    </location>
</feature>
<dbReference type="SUPFAM" id="SSF53756">
    <property type="entry name" value="UDP-Glycosyltransferase/glycogen phosphorylase"/>
    <property type="match status" value="1"/>
</dbReference>
<dbReference type="AlphaFoldDB" id="A0A286MXP4"/>
<feature type="transmembrane region" description="Helical" evidence="5">
    <location>
        <begin position="463"/>
        <end position="486"/>
    </location>
</feature>
<dbReference type="PANTHER" id="PTHR48043">
    <property type="entry name" value="EG:EG0003.4 PROTEIN-RELATED"/>
    <property type="match status" value="1"/>
</dbReference>
<dbReference type="PROSITE" id="PS00375">
    <property type="entry name" value="UDPGT"/>
    <property type="match status" value="1"/>
</dbReference>
<dbReference type="GO" id="GO:0016020">
    <property type="term" value="C:membrane"/>
    <property type="evidence" value="ECO:0007669"/>
    <property type="project" value="UniProtKB-SubCell"/>
</dbReference>
<keyword evidence="3 4" id="KW-0808">Transferase</keyword>
<reference evidence="6" key="2">
    <citation type="journal article" date="2014" name="PLoS ONE">
        <title>Chemical defense balanced by sequestration and de novo biosynthesis in a lepidopteran specialist.</title>
        <authorList>
            <person name="Furstenberg-Hagg J."/>
            <person name="Zagrobelny M."/>
            <person name="Jorgensen K."/>
            <person name="Vogel H."/>
            <person name="Moller B.L."/>
            <person name="Bak S."/>
        </authorList>
    </citation>
    <scope>NUCLEOTIDE SEQUENCE</scope>
</reference>
<dbReference type="PANTHER" id="PTHR48043:SF114">
    <property type="entry name" value="IP04436P-RELATED"/>
    <property type="match status" value="1"/>
</dbReference>
<keyword evidence="5" id="KW-1133">Transmembrane helix</keyword>
<evidence type="ECO:0000256" key="4">
    <source>
        <dbReference type="RuleBase" id="RU003718"/>
    </source>
</evidence>
<dbReference type="Gene3D" id="3.40.50.2000">
    <property type="entry name" value="Glycogen Phosphorylase B"/>
    <property type="match status" value="1"/>
</dbReference>
<reference evidence="6" key="1">
    <citation type="journal article" date="2009" name="BMC Genomics">
        <title>454 pyrosequencing based transcriptome analysis of Zygaena filipendulae with focus on genes involved in biosynthesis of cyanogenic glucosides.</title>
        <authorList>
            <person name="Zagrobelny M."/>
            <person name="Scheibye-Alsing K."/>
            <person name="Jensen N.B."/>
            <person name="Moller B.L."/>
            <person name="Gorodkin J."/>
            <person name="Bak S."/>
        </authorList>
    </citation>
    <scope>NUCLEOTIDE SEQUENCE</scope>
</reference>
<sequence>MNTFIKFTILFVSLTSISALNILGIFPYQGKSHFFVHEVFLRELANKGHNLTVISYFPLKDAPKNYRDITLVDEKIVVEAAWPFERSYWIVIQIVTVLSIIGRENCDVMLSNKQVQDMIAQKPKFDVVIIEHFNSDCALGIAYKLKAPVVATASHILMPWQFKRFGIPNNPSYVPYHFLGGGTKPTLYQRIERLVFDFLINNLYYYICQKSNQESLAKYFDDIPPLEDLAREIKFLLLYQNFVLTQSRLFPSNVIEVGGYHVTKAKPLTGELKTFMENANNGVIYISFGSLVKDTDLTPEKIQAILDTIIEMPQRFVWKLNDKSKAIKDKLYCSEWLPQIDILGHNKTVAFFSHSGMGSTTESIHYGVPMVAMPILGDQPSNAASVEESGLGVQIQMKDLTKDNLIKAFKKVLDPRFRQQVTEVSRAWHDRPMSPLDTAVFWTEFAARNTNFTFRSAAADVPFYQYMFLDIGCLVMISLLGIIFSIKTIISFCIRKNSLKTGSGKNKTVKNKKSKHE</sequence>
<dbReference type="InterPro" id="IPR002213">
    <property type="entry name" value="UDP_glucos_trans"/>
</dbReference>
<name>A0A286MXP4_9NEOP</name>
<evidence type="ECO:0000313" key="6">
    <source>
        <dbReference type="EMBL" id="ASX93996.1"/>
    </source>
</evidence>
<dbReference type="GO" id="GO:0015020">
    <property type="term" value="F:glucuronosyltransferase activity"/>
    <property type="evidence" value="ECO:0007669"/>
    <property type="project" value="UniProtKB-EC"/>
</dbReference>
<protein>
    <recommendedName>
        <fullName evidence="5">UDP-glucuronosyltransferase</fullName>
        <ecNumber evidence="5">2.4.1.17</ecNumber>
    </recommendedName>
</protein>
<comment type="similarity">
    <text evidence="1 4">Belongs to the UDP-glycosyltransferase family.</text>
</comment>
<dbReference type="Pfam" id="PF00201">
    <property type="entry name" value="UDPGT"/>
    <property type="match status" value="1"/>
</dbReference>
<dbReference type="FunFam" id="3.40.50.2000:FF:000050">
    <property type="entry name" value="UDP-glucuronosyltransferase"/>
    <property type="match status" value="1"/>
</dbReference>
<comment type="catalytic activity">
    <reaction evidence="5">
        <text>glucuronate acceptor + UDP-alpha-D-glucuronate = acceptor beta-D-glucuronoside + UDP + H(+)</text>
        <dbReference type="Rhea" id="RHEA:21032"/>
        <dbReference type="ChEBI" id="CHEBI:15378"/>
        <dbReference type="ChEBI" id="CHEBI:58052"/>
        <dbReference type="ChEBI" id="CHEBI:58223"/>
        <dbReference type="ChEBI" id="CHEBI:132367"/>
        <dbReference type="ChEBI" id="CHEBI:132368"/>
        <dbReference type="EC" id="2.4.1.17"/>
    </reaction>
</comment>
<feature type="chain" id="PRO_5011830639" description="UDP-glucuronosyltransferase" evidence="5">
    <location>
        <begin position="20"/>
        <end position="517"/>
    </location>
</feature>
<evidence type="ECO:0000256" key="2">
    <source>
        <dbReference type="ARBA" id="ARBA00022676"/>
    </source>
</evidence>
<accession>A0A286MXP4</accession>
<evidence type="ECO:0000256" key="3">
    <source>
        <dbReference type="ARBA" id="ARBA00022679"/>
    </source>
</evidence>